<evidence type="ECO:0000313" key="3">
    <source>
        <dbReference type="Proteomes" id="UP000244336"/>
    </source>
</evidence>
<feature type="compositionally biased region" description="Basic residues" evidence="1">
    <location>
        <begin position="121"/>
        <end position="130"/>
    </location>
</feature>
<feature type="compositionally biased region" description="Polar residues" evidence="1">
    <location>
        <begin position="101"/>
        <end position="117"/>
    </location>
</feature>
<organism evidence="2 3">
    <name type="scientific">Panicum hallii var. hallii</name>
    <dbReference type="NCBI Taxonomy" id="1504633"/>
    <lineage>
        <taxon>Eukaryota</taxon>
        <taxon>Viridiplantae</taxon>
        <taxon>Streptophyta</taxon>
        <taxon>Embryophyta</taxon>
        <taxon>Tracheophyta</taxon>
        <taxon>Spermatophyta</taxon>
        <taxon>Magnoliopsida</taxon>
        <taxon>Liliopsida</taxon>
        <taxon>Poales</taxon>
        <taxon>Poaceae</taxon>
        <taxon>PACMAD clade</taxon>
        <taxon>Panicoideae</taxon>
        <taxon>Panicodae</taxon>
        <taxon>Paniceae</taxon>
        <taxon>Panicinae</taxon>
        <taxon>Panicum</taxon>
        <taxon>Panicum sect. Panicum</taxon>
    </lineage>
</organism>
<sequence length="145" mass="15885">MRACGCCHLCRQVNSGAGGSGPHGAMWRPTGDAYRRGSYAHCRNVTGRGMAALSSTPGRVERVQCTDRPGPGRIRANLPGNCRTRSYARLPMPEQDAMLQSRCSRPGSDTQHATPLAQNRDHHRVSRGRRVLGWQGISPADHARW</sequence>
<reference evidence="2 3" key="1">
    <citation type="submission" date="2018-04" db="EMBL/GenBank/DDBJ databases">
        <title>WGS assembly of Panicum hallii var. hallii HAL2.</title>
        <authorList>
            <person name="Lovell J."/>
            <person name="Jenkins J."/>
            <person name="Lowry D."/>
            <person name="Mamidi S."/>
            <person name="Sreedasyam A."/>
            <person name="Weng X."/>
            <person name="Barry K."/>
            <person name="Bonette J."/>
            <person name="Campitelli B."/>
            <person name="Daum C."/>
            <person name="Gordon S."/>
            <person name="Gould B."/>
            <person name="Lipzen A."/>
            <person name="MacQueen A."/>
            <person name="Palacio-Mejia J."/>
            <person name="Plott C."/>
            <person name="Shakirov E."/>
            <person name="Shu S."/>
            <person name="Yoshinaga Y."/>
            <person name="Zane M."/>
            <person name="Rokhsar D."/>
            <person name="Grimwood J."/>
            <person name="Schmutz J."/>
            <person name="Juenger T."/>
        </authorList>
    </citation>
    <scope>NUCLEOTIDE SEQUENCE [LARGE SCALE GENOMIC DNA]</scope>
    <source>
        <strain evidence="3">cv. HAL2</strain>
    </source>
</reference>
<dbReference type="AlphaFoldDB" id="A0A2T7DEZ1"/>
<dbReference type="EMBL" id="CM009753">
    <property type="protein sequence ID" value="PUZ54125.1"/>
    <property type="molecule type" value="Genomic_DNA"/>
</dbReference>
<feature type="region of interest" description="Disordered" evidence="1">
    <location>
        <begin position="100"/>
        <end position="131"/>
    </location>
</feature>
<name>A0A2T7DEZ1_9POAL</name>
<evidence type="ECO:0000313" key="2">
    <source>
        <dbReference type="EMBL" id="PUZ54125.1"/>
    </source>
</evidence>
<accession>A0A2T7DEZ1</accession>
<dbReference type="Gramene" id="PUZ54125">
    <property type="protein sequence ID" value="PUZ54125"/>
    <property type="gene ID" value="GQ55_5G104700"/>
</dbReference>
<keyword evidence="3" id="KW-1185">Reference proteome</keyword>
<gene>
    <name evidence="2" type="ORF">GQ55_5G104700</name>
</gene>
<proteinExistence type="predicted"/>
<protein>
    <submittedName>
        <fullName evidence="2">Uncharacterized protein</fullName>
    </submittedName>
</protein>
<dbReference type="Proteomes" id="UP000244336">
    <property type="component" value="Chromosome 5"/>
</dbReference>
<evidence type="ECO:0000256" key="1">
    <source>
        <dbReference type="SAM" id="MobiDB-lite"/>
    </source>
</evidence>